<protein>
    <submittedName>
        <fullName evidence="1">Phage protease</fullName>
    </submittedName>
</protein>
<dbReference type="EMBL" id="JAKNGE010000011">
    <property type="protein sequence ID" value="MCG4745866.1"/>
    <property type="molecule type" value="Genomic_DNA"/>
</dbReference>
<reference evidence="1" key="1">
    <citation type="submission" date="2022-01" db="EMBL/GenBank/DDBJ databases">
        <title>Collection of gut derived symbiotic bacterial strains cultured from healthy donors.</title>
        <authorList>
            <person name="Lin H."/>
            <person name="Kohout C."/>
            <person name="Waligurski E."/>
            <person name="Pamer E.G."/>
        </authorList>
    </citation>
    <scope>NUCLEOTIDE SEQUENCE</scope>
    <source>
        <strain evidence="1">DFI.6.55</strain>
    </source>
</reference>
<gene>
    <name evidence="1" type="ORF">L0N08_10625</name>
</gene>
<dbReference type="Pfam" id="PF10123">
    <property type="entry name" value="Mu-like_Pro"/>
    <property type="match status" value="1"/>
</dbReference>
<sequence>MKKNQLAVIALSGIDVSGVPEEIPVLPIGHVKSTRGDFEVNNRDVENIIRQFKSRKLDLVIDYEHQTLSDIQAPAAGWIKDLYPGTNALMAKVEWTQKGREYIANKEYRYLSPVVLVTKKDQHAVIFHSAALTNTPAIDGMFAIINSDDLCIGDNEEEKETNYMELAKLIKLLGLDEGATEETVLEKLTEILDMASKAQTEPEKDPDKKDETQLVANKTVLDLLGLPETAKTEDVTARIMAFKAGDPALKARVEQLEKQAAQRDADELVEMALKDGKINAAQKEWATTYALSDPSGFKSFAEKAPVVVPMGKMSFSGEDRSKQDVDMKILKNQGVTEEDLKTYGGMDND</sequence>
<evidence type="ECO:0000313" key="2">
    <source>
        <dbReference type="Proteomes" id="UP001299608"/>
    </source>
</evidence>
<dbReference type="RefSeq" id="WP_238053559.1">
    <property type="nucleotide sequence ID" value="NZ_JAKNGE010000011.1"/>
</dbReference>
<proteinExistence type="predicted"/>
<comment type="caution">
    <text evidence="1">The sequence shown here is derived from an EMBL/GenBank/DDBJ whole genome shotgun (WGS) entry which is preliminary data.</text>
</comment>
<dbReference type="GO" id="GO:0008233">
    <property type="term" value="F:peptidase activity"/>
    <property type="evidence" value="ECO:0007669"/>
    <property type="project" value="UniProtKB-KW"/>
</dbReference>
<accession>A0AAW5BNQ5</accession>
<dbReference type="GO" id="GO:0006508">
    <property type="term" value="P:proteolysis"/>
    <property type="evidence" value="ECO:0007669"/>
    <property type="project" value="UniProtKB-KW"/>
</dbReference>
<dbReference type="InterPro" id="IPR012106">
    <property type="entry name" value="Phage_Mu_Gp1"/>
</dbReference>
<dbReference type="PIRSF" id="PIRSF016624">
    <property type="entry name" value="Mu_prophg_I"/>
    <property type="match status" value="1"/>
</dbReference>
<keyword evidence="1" id="KW-0645">Protease</keyword>
<dbReference type="Proteomes" id="UP001299608">
    <property type="component" value="Unassembled WGS sequence"/>
</dbReference>
<keyword evidence="1" id="KW-0378">Hydrolase</keyword>
<organism evidence="1 2">
    <name type="scientific">Enterocloster aldenensis</name>
    <dbReference type="NCBI Taxonomy" id="358742"/>
    <lineage>
        <taxon>Bacteria</taxon>
        <taxon>Bacillati</taxon>
        <taxon>Bacillota</taxon>
        <taxon>Clostridia</taxon>
        <taxon>Lachnospirales</taxon>
        <taxon>Lachnospiraceae</taxon>
        <taxon>Enterocloster</taxon>
    </lineage>
</organism>
<evidence type="ECO:0000313" key="1">
    <source>
        <dbReference type="EMBL" id="MCG4745866.1"/>
    </source>
</evidence>
<name>A0AAW5BNQ5_9FIRM</name>
<dbReference type="AlphaFoldDB" id="A0AAW5BNQ5"/>